<feature type="region of interest" description="Disordered" evidence="1">
    <location>
        <begin position="151"/>
        <end position="189"/>
    </location>
</feature>
<evidence type="ECO:0000313" key="2">
    <source>
        <dbReference type="Proteomes" id="UP001652620"/>
    </source>
</evidence>
<gene>
    <name evidence="3" type="primary">LOC109579598</name>
</gene>
<reference evidence="3" key="2">
    <citation type="submission" date="2025-08" db="UniProtKB">
        <authorList>
            <consortium name="RefSeq"/>
        </authorList>
    </citation>
    <scope>IDENTIFICATION</scope>
    <source>
        <tissue evidence="3">Adult</tissue>
    </source>
</reference>
<sequence>MEKYGWRRESNNKWANTPGGTHENGNPLIVLAVAGSWILEARTPLADERESSEFSDSFMKLILSSTSHKLVFRIDMARFEWGALRLTINSVEEVAAIRSRAIGNFSFSFLETVGGWTHFLFPTVHFRIVHRQVATAPPSVSCPPLERRVREDSALEKETETDAEMIAWSELPPSQEDKLLINPESKICE</sequence>
<proteinExistence type="predicted"/>
<evidence type="ECO:0000256" key="1">
    <source>
        <dbReference type="SAM" id="MobiDB-lite"/>
    </source>
</evidence>
<dbReference type="RefSeq" id="XP_049303040.1">
    <property type="nucleotide sequence ID" value="XM_049447083.1"/>
</dbReference>
<dbReference type="Proteomes" id="UP001652620">
    <property type="component" value="Chromosome 2"/>
</dbReference>
<keyword evidence="2" id="KW-1185">Reference proteome</keyword>
<evidence type="ECO:0000313" key="3">
    <source>
        <dbReference type="RefSeq" id="XP_049303040.1"/>
    </source>
</evidence>
<feature type="compositionally biased region" description="Basic and acidic residues" evidence="1">
    <location>
        <begin position="151"/>
        <end position="160"/>
    </location>
</feature>
<feature type="compositionally biased region" description="Basic and acidic residues" evidence="1">
    <location>
        <begin position="1"/>
        <end position="11"/>
    </location>
</feature>
<reference evidence="2" key="1">
    <citation type="submission" date="2025-05" db="UniProtKB">
        <authorList>
            <consortium name="RefSeq"/>
        </authorList>
    </citation>
    <scope>NUCLEOTIDE SEQUENCE [LARGE SCALE GENOMIC DNA]</scope>
</reference>
<name>A0ABM3J1C6_BACDO</name>
<protein>
    <submittedName>
        <fullName evidence="3">Uncharacterized protein LOC109579598</fullName>
    </submittedName>
</protein>
<accession>A0ABM3J1C6</accession>
<dbReference type="GeneID" id="109579598"/>
<organism evidence="2 3">
    <name type="scientific">Bactrocera dorsalis</name>
    <name type="common">Oriental fruit fly</name>
    <name type="synonym">Dacus dorsalis</name>
    <dbReference type="NCBI Taxonomy" id="27457"/>
    <lineage>
        <taxon>Eukaryota</taxon>
        <taxon>Metazoa</taxon>
        <taxon>Ecdysozoa</taxon>
        <taxon>Arthropoda</taxon>
        <taxon>Hexapoda</taxon>
        <taxon>Insecta</taxon>
        <taxon>Pterygota</taxon>
        <taxon>Neoptera</taxon>
        <taxon>Endopterygota</taxon>
        <taxon>Diptera</taxon>
        <taxon>Brachycera</taxon>
        <taxon>Muscomorpha</taxon>
        <taxon>Tephritoidea</taxon>
        <taxon>Tephritidae</taxon>
        <taxon>Bactrocera</taxon>
        <taxon>Bactrocera</taxon>
    </lineage>
</organism>
<feature type="region of interest" description="Disordered" evidence="1">
    <location>
        <begin position="1"/>
        <end position="21"/>
    </location>
</feature>